<gene>
    <name evidence="2" type="ORF">JKP88DRAFT_327380</name>
</gene>
<sequence length="441" mass="44748">WEHKTMLSASDGSNSDNFGRAVSVSGTYIVVGAQGAGAGGRIFSGAAYAFERNASTGVWGQTTKMVVADGLTGDYFGFSVSVSGTYTVIGASGKTQLGSMLSGRAYVFERNSGTGVWGQASSLFPSDLPTGARFGYSVCISGTYAIVGAMNKSGGGGAYMFERNSTSSTWEQKAILACSDSTVASFGIAVSISGSYAVVGANTKSVSSVSSAGGAYVLERISGTWTQTATLDNPDPVASDMFGQAVNVYGVYAVIGCSLKDPFKLGGGAAYVFERDAGTGAWVQNTKLTAADGLPLDFFGYSASVSGTYAVVGAIGRYLLGQSGSGAVYAFERNAGTSVWEQKAIMFPSDLPTAAAFGYSVSVSGTYIIAGASTKSGGGGAYIFERNASTGAWEQKCILTCSDSTSAAFGVSVSIDGSYAVVGATGKTVNSLSAAGSAYVF</sequence>
<dbReference type="InterPro" id="IPR028994">
    <property type="entry name" value="Integrin_alpha_N"/>
</dbReference>
<name>A0A836CBN5_9STRA</name>
<feature type="non-terminal residue" evidence="2">
    <location>
        <position position="1"/>
    </location>
</feature>
<evidence type="ECO:0000313" key="3">
    <source>
        <dbReference type="Proteomes" id="UP000664859"/>
    </source>
</evidence>
<dbReference type="Pfam" id="PF14312">
    <property type="entry name" value="FG-GAP_2"/>
    <property type="match status" value="8"/>
</dbReference>
<dbReference type="OrthoDB" id="188207at2759"/>
<dbReference type="EMBL" id="JAFCMP010000490">
    <property type="protein sequence ID" value="KAG5179168.1"/>
    <property type="molecule type" value="Genomic_DNA"/>
</dbReference>
<dbReference type="Proteomes" id="UP000664859">
    <property type="component" value="Unassembled WGS sequence"/>
</dbReference>
<dbReference type="InterPro" id="IPR011043">
    <property type="entry name" value="Gal_Oxase/kelch_b-propeller"/>
</dbReference>
<dbReference type="InterPro" id="IPR011041">
    <property type="entry name" value="Quinoprot_gluc/sorb_DH_b-prop"/>
</dbReference>
<organism evidence="2 3">
    <name type="scientific">Tribonema minus</name>
    <dbReference type="NCBI Taxonomy" id="303371"/>
    <lineage>
        <taxon>Eukaryota</taxon>
        <taxon>Sar</taxon>
        <taxon>Stramenopiles</taxon>
        <taxon>Ochrophyta</taxon>
        <taxon>PX clade</taxon>
        <taxon>Xanthophyceae</taxon>
        <taxon>Tribonematales</taxon>
        <taxon>Tribonemataceae</taxon>
        <taxon>Tribonema</taxon>
    </lineage>
</organism>
<dbReference type="SUPFAM" id="SSF50952">
    <property type="entry name" value="Soluble quinoprotein glucose dehydrogenase"/>
    <property type="match status" value="1"/>
</dbReference>
<feature type="non-terminal residue" evidence="2">
    <location>
        <position position="441"/>
    </location>
</feature>
<evidence type="ECO:0000256" key="1">
    <source>
        <dbReference type="ARBA" id="ARBA00022729"/>
    </source>
</evidence>
<keyword evidence="1" id="KW-0732">Signal</keyword>
<keyword evidence="3" id="KW-1185">Reference proteome</keyword>
<dbReference type="PANTHER" id="PTHR36220:SF1">
    <property type="entry name" value="GAMMA TUBULIN COMPLEX COMPONENT C-TERMINAL DOMAIN-CONTAINING PROTEIN"/>
    <property type="match status" value="1"/>
</dbReference>
<protein>
    <submittedName>
        <fullName evidence="2">Uncharacterized protein</fullName>
    </submittedName>
</protein>
<dbReference type="AlphaFoldDB" id="A0A836CBN5"/>
<accession>A0A836CBN5</accession>
<evidence type="ECO:0000313" key="2">
    <source>
        <dbReference type="EMBL" id="KAG5179168.1"/>
    </source>
</evidence>
<dbReference type="InterPro" id="IPR013517">
    <property type="entry name" value="FG-GAP"/>
</dbReference>
<proteinExistence type="predicted"/>
<dbReference type="PANTHER" id="PTHR36220">
    <property type="entry name" value="UNNAMED PRODUCT"/>
    <property type="match status" value="1"/>
</dbReference>
<dbReference type="Gene3D" id="2.130.10.130">
    <property type="entry name" value="Integrin alpha, N-terminal"/>
    <property type="match status" value="3"/>
</dbReference>
<comment type="caution">
    <text evidence="2">The sequence shown here is derived from an EMBL/GenBank/DDBJ whole genome shotgun (WGS) entry which is preliminary data.</text>
</comment>
<dbReference type="SUPFAM" id="SSF50965">
    <property type="entry name" value="Galactose oxidase, central domain"/>
    <property type="match status" value="1"/>
</dbReference>
<reference evidence="2" key="1">
    <citation type="submission" date="2021-02" db="EMBL/GenBank/DDBJ databases">
        <title>First Annotated Genome of the Yellow-green Alga Tribonema minus.</title>
        <authorList>
            <person name="Mahan K.M."/>
        </authorList>
    </citation>
    <scope>NUCLEOTIDE SEQUENCE</scope>
    <source>
        <strain evidence="2">UTEX B ZZ1240</strain>
    </source>
</reference>